<feature type="compositionally biased region" description="Basic residues" evidence="1">
    <location>
        <begin position="102"/>
        <end position="116"/>
    </location>
</feature>
<dbReference type="HOGENOM" id="CLU_1524959_0_0_1"/>
<reference evidence="2 3" key="1">
    <citation type="journal article" date="2012" name="Proc. Natl. Acad. Sci. U.S.A.">
        <title>Comparative genomics of Ceriporiopsis subvermispora and Phanerochaete chrysosporium provide insight into selective ligninolysis.</title>
        <authorList>
            <person name="Fernandez-Fueyo E."/>
            <person name="Ruiz-Duenas F.J."/>
            <person name="Ferreira P."/>
            <person name="Floudas D."/>
            <person name="Hibbett D.S."/>
            <person name="Canessa P."/>
            <person name="Larrondo L.F."/>
            <person name="James T.Y."/>
            <person name="Seelenfreund D."/>
            <person name="Lobos S."/>
            <person name="Polanco R."/>
            <person name="Tello M."/>
            <person name="Honda Y."/>
            <person name="Watanabe T."/>
            <person name="Watanabe T."/>
            <person name="Ryu J.S."/>
            <person name="Kubicek C.P."/>
            <person name="Schmoll M."/>
            <person name="Gaskell J."/>
            <person name="Hammel K.E."/>
            <person name="St John F.J."/>
            <person name="Vanden Wymelenberg A."/>
            <person name="Sabat G."/>
            <person name="Splinter BonDurant S."/>
            <person name="Syed K."/>
            <person name="Yadav J.S."/>
            <person name="Doddapaneni H."/>
            <person name="Subramanian V."/>
            <person name="Lavin J.L."/>
            <person name="Oguiza J.A."/>
            <person name="Perez G."/>
            <person name="Pisabarro A.G."/>
            <person name="Ramirez L."/>
            <person name="Santoyo F."/>
            <person name="Master E."/>
            <person name="Coutinho P.M."/>
            <person name="Henrissat B."/>
            <person name="Lombard V."/>
            <person name="Magnuson J.K."/>
            <person name="Kuees U."/>
            <person name="Hori C."/>
            <person name="Igarashi K."/>
            <person name="Samejima M."/>
            <person name="Held B.W."/>
            <person name="Barry K.W."/>
            <person name="LaButti K.M."/>
            <person name="Lapidus A."/>
            <person name="Lindquist E.A."/>
            <person name="Lucas S.M."/>
            <person name="Riley R."/>
            <person name="Salamov A.A."/>
            <person name="Hoffmeister D."/>
            <person name="Schwenk D."/>
            <person name="Hadar Y."/>
            <person name="Yarden O."/>
            <person name="de Vries R.P."/>
            <person name="Wiebenga A."/>
            <person name="Stenlid J."/>
            <person name="Eastwood D."/>
            <person name="Grigoriev I.V."/>
            <person name="Berka R.M."/>
            <person name="Blanchette R.A."/>
            <person name="Kersten P."/>
            <person name="Martinez A.T."/>
            <person name="Vicuna R."/>
            <person name="Cullen D."/>
        </authorList>
    </citation>
    <scope>NUCLEOTIDE SEQUENCE [LARGE SCALE GENOMIC DNA]</scope>
    <source>
        <strain evidence="2 3">B</strain>
    </source>
</reference>
<keyword evidence="3" id="KW-1185">Reference proteome</keyword>
<protein>
    <submittedName>
        <fullName evidence="2">Uncharacterized protein</fullName>
    </submittedName>
</protein>
<evidence type="ECO:0000313" key="2">
    <source>
        <dbReference type="EMBL" id="EMD31726.1"/>
    </source>
</evidence>
<dbReference type="Proteomes" id="UP000016930">
    <property type="component" value="Unassembled WGS sequence"/>
</dbReference>
<sequence>MLVQTLLFPTRRGAGGDSRERSRVNRRIVSLPIPPNVLLSRRLVDREGVPTRLRPDGADMARVDLIFVQMQPSEHGSATTAEPGGCAPHASSGIEMSPPVKSRVRNRTRQCPRARKSGLASYSKPGGPEDSASQTRPAEYGTGSVVLCAYREGCGGREVMKNILERYAEVGVAGLC</sequence>
<evidence type="ECO:0000256" key="1">
    <source>
        <dbReference type="SAM" id="MobiDB-lite"/>
    </source>
</evidence>
<feature type="region of interest" description="Disordered" evidence="1">
    <location>
        <begin position="73"/>
        <end position="138"/>
    </location>
</feature>
<gene>
    <name evidence="2" type="ORF">CERSUDRAFT_109283</name>
</gene>
<accession>M2QYW9</accession>
<evidence type="ECO:0000313" key="3">
    <source>
        <dbReference type="Proteomes" id="UP000016930"/>
    </source>
</evidence>
<name>M2QYW9_CERS8</name>
<organism evidence="2 3">
    <name type="scientific">Ceriporiopsis subvermispora (strain B)</name>
    <name type="common">White-rot fungus</name>
    <name type="synonym">Gelatoporia subvermispora</name>
    <dbReference type="NCBI Taxonomy" id="914234"/>
    <lineage>
        <taxon>Eukaryota</taxon>
        <taxon>Fungi</taxon>
        <taxon>Dikarya</taxon>
        <taxon>Basidiomycota</taxon>
        <taxon>Agaricomycotina</taxon>
        <taxon>Agaricomycetes</taxon>
        <taxon>Polyporales</taxon>
        <taxon>Gelatoporiaceae</taxon>
        <taxon>Gelatoporia</taxon>
    </lineage>
</organism>
<dbReference type="EMBL" id="KB445816">
    <property type="protein sequence ID" value="EMD31726.1"/>
    <property type="molecule type" value="Genomic_DNA"/>
</dbReference>
<proteinExistence type="predicted"/>
<dbReference type="AlphaFoldDB" id="M2QYW9"/>